<proteinExistence type="predicted"/>
<dbReference type="PANTHER" id="PTHR39190:SF1">
    <property type="entry name" value="FLAGELLAR ASSEMBLY FACTOR FLIW"/>
    <property type="match status" value="1"/>
</dbReference>
<dbReference type="PANTHER" id="PTHR39190">
    <property type="entry name" value="FLAGELLAR ASSEMBLY FACTOR FLIW"/>
    <property type="match status" value="1"/>
</dbReference>
<organism evidence="4 5">
    <name type="scientific">Paenibacillus yanchengensis</name>
    <dbReference type="NCBI Taxonomy" id="2035833"/>
    <lineage>
        <taxon>Bacteria</taxon>
        <taxon>Bacillati</taxon>
        <taxon>Bacillota</taxon>
        <taxon>Bacilli</taxon>
        <taxon>Bacillales</taxon>
        <taxon>Paenibacillaceae</taxon>
        <taxon>Paenibacillus</taxon>
    </lineage>
</organism>
<dbReference type="Proteomes" id="UP001597362">
    <property type="component" value="Unassembled WGS sequence"/>
</dbReference>
<sequence length="150" mass="17093">MEQSNIMENTIKSPIYGDLLYTEDQVYQFEQGIIGFSAISSYALFAYEDTALYVLHALEDEVSFLLVPSSIVAIEMEFKVDQQTIELLNATVPTDLSLFYIVHIVDDQPYINVKAPILLVTSSNKGCQYIIHDPKYPIREKLIMKELDTC</sequence>
<keyword evidence="2" id="KW-1005">Bacterial flagellum biogenesis</keyword>
<dbReference type="Gene3D" id="2.30.290.10">
    <property type="entry name" value="BH3618-like"/>
    <property type="match status" value="1"/>
</dbReference>
<name>A0ABW4YMM3_9BACL</name>
<dbReference type="EMBL" id="JBHUHO010000033">
    <property type="protein sequence ID" value="MFD2116995.1"/>
    <property type="molecule type" value="Genomic_DNA"/>
</dbReference>
<keyword evidence="4" id="KW-0969">Cilium</keyword>
<dbReference type="InterPro" id="IPR003775">
    <property type="entry name" value="Flagellar_assembly_factor_FliW"/>
</dbReference>
<evidence type="ECO:0000256" key="1">
    <source>
        <dbReference type="ARBA" id="ARBA00022490"/>
    </source>
</evidence>
<dbReference type="Pfam" id="PF02623">
    <property type="entry name" value="FliW"/>
    <property type="match status" value="1"/>
</dbReference>
<keyword evidence="3" id="KW-0810">Translation regulation</keyword>
<keyword evidence="1" id="KW-0963">Cytoplasm</keyword>
<dbReference type="SUPFAM" id="SSF141457">
    <property type="entry name" value="BH3618-like"/>
    <property type="match status" value="1"/>
</dbReference>
<evidence type="ECO:0000256" key="3">
    <source>
        <dbReference type="ARBA" id="ARBA00022845"/>
    </source>
</evidence>
<evidence type="ECO:0000313" key="5">
    <source>
        <dbReference type="Proteomes" id="UP001597362"/>
    </source>
</evidence>
<protein>
    <submittedName>
        <fullName evidence="4">Flagellar assembly protein FliW</fullName>
    </submittedName>
</protein>
<dbReference type="InterPro" id="IPR024046">
    <property type="entry name" value="Flagellar_assmbl_FliW_dom_sf"/>
</dbReference>
<comment type="caution">
    <text evidence="4">The sequence shown here is derived from an EMBL/GenBank/DDBJ whole genome shotgun (WGS) entry which is preliminary data.</text>
</comment>
<reference evidence="5" key="1">
    <citation type="journal article" date="2019" name="Int. J. Syst. Evol. Microbiol.">
        <title>The Global Catalogue of Microorganisms (GCM) 10K type strain sequencing project: providing services to taxonomists for standard genome sequencing and annotation.</title>
        <authorList>
            <consortium name="The Broad Institute Genomics Platform"/>
            <consortium name="The Broad Institute Genome Sequencing Center for Infectious Disease"/>
            <person name="Wu L."/>
            <person name="Ma J."/>
        </authorList>
    </citation>
    <scope>NUCLEOTIDE SEQUENCE [LARGE SCALE GENOMIC DNA]</scope>
    <source>
        <strain evidence="5">GH52</strain>
    </source>
</reference>
<keyword evidence="4" id="KW-0282">Flagellum</keyword>
<keyword evidence="4" id="KW-0966">Cell projection</keyword>
<evidence type="ECO:0000256" key="2">
    <source>
        <dbReference type="ARBA" id="ARBA00022795"/>
    </source>
</evidence>
<gene>
    <name evidence="4" type="primary">fliW</name>
    <name evidence="4" type="ORF">ACFSJH_14795</name>
</gene>
<evidence type="ECO:0000313" key="4">
    <source>
        <dbReference type="EMBL" id="MFD2116995.1"/>
    </source>
</evidence>
<dbReference type="RefSeq" id="WP_377773713.1">
    <property type="nucleotide sequence ID" value="NZ_JBHUHO010000033.1"/>
</dbReference>
<accession>A0ABW4YMM3</accession>
<keyword evidence="5" id="KW-1185">Reference proteome</keyword>